<name>A0A8H6S849_9AGAR</name>
<accession>A0A8H6S849</accession>
<dbReference type="EMBL" id="JACAZF010000010">
    <property type="protein sequence ID" value="KAF7293532.1"/>
    <property type="molecule type" value="Genomic_DNA"/>
</dbReference>
<gene>
    <name evidence="2" type="ORF">MIND_01131600</name>
</gene>
<dbReference type="RefSeq" id="XP_037215695.1">
    <property type="nucleotide sequence ID" value="XM_037367863.1"/>
</dbReference>
<feature type="compositionally biased region" description="Basic and acidic residues" evidence="1">
    <location>
        <begin position="350"/>
        <end position="366"/>
    </location>
</feature>
<proteinExistence type="predicted"/>
<evidence type="ECO:0000313" key="2">
    <source>
        <dbReference type="EMBL" id="KAF7293532.1"/>
    </source>
</evidence>
<dbReference type="Proteomes" id="UP000636479">
    <property type="component" value="Unassembled WGS sequence"/>
</dbReference>
<protein>
    <submittedName>
        <fullName evidence="2">Uncharacterized protein</fullName>
    </submittedName>
</protein>
<organism evidence="2 3">
    <name type="scientific">Mycena indigotica</name>
    <dbReference type="NCBI Taxonomy" id="2126181"/>
    <lineage>
        <taxon>Eukaryota</taxon>
        <taxon>Fungi</taxon>
        <taxon>Dikarya</taxon>
        <taxon>Basidiomycota</taxon>
        <taxon>Agaricomycotina</taxon>
        <taxon>Agaricomycetes</taxon>
        <taxon>Agaricomycetidae</taxon>
        <taxon>Agaricales</taxon>
        <taxon>Marasmiineae</taxon>
        <taxon>Mycenaceae</taxon>
        <taxon>Mycena</taxon>
    </lineage>
</organism>
<reference evidence="2" key="1">
    <citation type="submission" date="2020-05" db="EMBL/GenBank/DDBJ databases">
        <title>Mycena genomes resolve the evolution of fungal bioluminescence.</title>
        <authorList>
            <person name="Tsai I.J."/>
        </authorList>
    </citation>
    <scope>NUCLEOTIDE SEQUENCE</scope>
    <source>
        <strain evidence="2">171206Taipei</strain>
    </source>
</reference>
<sequence>MTLPARDRCSLCDCSMGQFSEPTADNPIAPGSAICCFYCGHTYWQHNTTQPASFLAPQGLFNNNAGPSSFTLGQYQDRLKIASPSNLIGTYKTPQPDYDGPRMRRQRSMVKHALPEKSATPTGKKGRATLKANSSSNSPISFKIFILPLTLSGPNNSLKSFSLPNDNQALFLALERLEKHHLVVSWTPPTKQEIWASLHESIASELSRYAIRFDSADVSSFVELPWTFLHTRSNAKTQLFNYQIALYDFNSVVLQKLSKSVRHPTDQDTHMLFIAPLWKNLLGPVVDASINGNAHACRSFAWKVLSATPWIPSKLVGPSCQELHCQVSTTQMHLTPISGTSPDVRASRGQFEELRTPPRHESRSETDYTPTISQTRNPAPLLSWQPQSTASSSTVPWRSSSMTSTFALNTDEYSRNSPNGSDNTITTPHSTPVRLYPNTQAPAFFPQNPPVFKALSSPVNTSSNSKETKCSVWTPLCFETSHAIVAQWIEENSLPSTANDRAVGTVLAGHHAKSTAITLIRLLKHHSHYLPAEEVFTPLPGVSCLKTDSISWLMEKDHDILL</sequence>
<feature type="region of interest" description="Disordered" evidence="1">
    <location>
        <begin position="111"/>
        <end position="134"/>
    </location>
</feature>
<evidence type="ECO:0000256" key="1">
    <source>
        <dbReference type="SAM" id="MobiDB-lite"/>
    </source>
</evidence>
<dbReference type="GeneID" id="59350379"/>
<evidence type="ECO:0000313" key="3">
    <source>
        <dbReference type="Proteomes" id="UP000636479"/>
    </source>
</evidence>
<feature type="compositionally biased region" description="Polar residues" evidence="1">
    <location>
        <begin position="384"/>
        <end position="396"/>
    </location>
</feature>
<comment type="caution">
    <text evidence="2">The sequence shown here is derived from an EMBL/GenBank/DDBJ whole genome shotgun (WGS) entry which is preliminary data.</text>
</comment>
<dbReference type="OrthoDB" id="3046066at2759"/>
<feature type="compositionally biased region" description="Polar residues" evidence="1">
    <location>
        <begin position="367"/>
        <end position="377"/>
    </location>
</feature>
<keyword evidence="3" id="KW-1185">Reference proteome</keyword>
<dbReference type="AlphaFoldDB" id="A0A8H6S849"/>
<feature type="region of interest" description="Disordered" evidence="1">
    <location>
        <begin position="334"/>
        <end position="396"/>
    </location>
</feature>